<dbReference type="RefSeq" id="WP_133872209.1">
    <property type="nucleotide sequence ID" value="NZ_BOMD01000094.1"/>
</dbReference>
<comment type="caution">
    <text evidence="2">The sequence shown here is derived from an EMBL/GenBank/DDBJ whole genome shotgun (WGS) entry which is preliminary data.</text>
</comment>
<evidence type="ECO:0000259" key="1">
    <source>
        <dbReference type="Pfam" id="PF18029"/>
    </source>
</evidence>
<dbReference type="Gene3D" id="3.10.180.10">
    <property type="entry name" value="2,3-Dihydroxybiphenyl 1,2-Dioxygenase, domain 1"/>
    <property type="match status" value="2"/>
</dbReference>
<dbReference type="SUPFAM" id="SSF54593">
    <property type="entry name" value="Glyoxalase/Bleomycin resistance protein/Dihydroxybiphenyl dioxygenase"/>
    <property type="match status" value="2"/>
</dbReference>
<keyword evidence="3" id="KW-1185">Reference proteome</keyword>
<sequence length="242" mass="27079">MIRWVDAFLDRPADKLDEAVRFWATVTGSTPAPQQDPGFVRLRTAAGDDWLEIQGVREGPGGHHPDFWVDDLADFNGRALTAGATVRADHGDWQTLRSPAGLPFCTASWRDQHVRPRPYAGPHGVTLRPHQLCFDLAPAVYDQEVRFWQTLTGWDLDEGVRADEFVRLQPQPPIPVRFLLQRLGEDRPASAHLDVSCSDIPAGRRWHESLGATFLGEWPHWSTFRDPAGGVYCLTKGDPAVD</sequence>
<gene>
    <name evidence="2" type="ORF">C8E87_1247</name>
</gene>
<proteinExistence type="predicted"/>
<dbReference type="InterPro" id="IPR041581">
    <property type="entry name" value="Glyoxalase_6"/>
</dbReference>
<accession>A0A4R6JSJ4</accession>
<feature type="domain" description="Glyoxalase-like" evidence="1">
    <location>
        <begin position="9"/>
        <end position="106"/>
    </location>
</feature>
<protein>
    <recommendedName>
        <fullName evidence="1">Glyoxalase-like domain-containing protein</fullName>
    </recommendedName>
</protein>
<reference evidence="2 3" key="1">
    <citation type="submission" date="2019-03" db="EMBL/GenBank/DDBJ databases">
        <title>Sequencing the genomes of 1000 actinobacteria strains.</title>
        <authorList>
            <person name="Klenk H.-P."/>
        </authorList>
    </citation>
    <scope>NUCLEOTIDE SEQUENCE [LARGE SCALE GENOMIC DNA]</scope>
    <source>
        <strain evidence="2 3">DSM 43805</strain>
    </source>
</reference>
<evidence type="ECO:0000313" key="2">
    <source>
        <dbReference type="EMBL" id="TDO37615.1"/>
    </source>
</evidence>
<dbReference type="OrthoDB" id="3286168at2"/>
<dbReference type="Pfam" id="PF18029">
    <property type="entry name" value="Glyoxalase_6"/>
    <property type="match status" value="2"/>
</dbReference>
<evidence type="ECO:0000313" key="3">
    <source>
        <dbReference type="Proteomes" id="UP000294901"/>
    </source>
</evidence>
<dbReference type="AlphaFoldDB" id="A0A4R6JSJ4"/>
<dbReference type="EMBL" id="SNWR01000001">
    <property type="protein sequence ID" value="TDO37615.1"/>
    <property type="molecule type" value="Genomic_DNA"/>
</dbReference>
<name>A0A4R6JSJ4_9ACTN</name>
<organism evidence="2 3">
    <name type="scientific">Paractinoplanes brasiliensis</name>
    <dbReference type="NCBI Taxonomy" id="52695"/>
    <lineage>
        <taxon>Bacteria</taxon>
        <taxon>Bacillati</taxon>
        <taxon>Actinomycetota</taxon>
        <taxon>Actinomycetes</taxon>
        <taxon>Micromonosporales</taxon>
        <taxon>Micromonosporaceae</taxon>
        <taxon>Paractinoplanes</taxon>
    </lineage>
</organism>
<feature type="domain" description="Glyoxalase-like" evidence="1">
    <location>
        <begin position="132"/>
        <end position="235"/>
    </location>
</feature>
<dbReference type="Proteomes" id="UP000294901">
    <property type="component" value="Unassembled WGS sequence"/>
</dbReference>
<dbReference type="InterPro" id="IPR029068">
    <property type="entry name" value="Glyas_Bleomycin-R_OHBP_Dase"/>
</dbReference>